<dbReference type="AlphaFoldDB" id="A0AAV9A462"/>
<evidence type="ECO:0000313" key="2">
    <source>
        <dbReference type="EMBL" id="KAK1258960.1"/>
    </source>
</evidence>
<feature type="signal peptide" evidence="1">
    <location>
        <begin position="1"/>
        <end position="24"/>
    </location>
</feature>
<evidence type="ECO:0000313" key="3">
    <source>
        <dbReference type="Proteomes" id="UP001179952"/>
    </source>
</evidence>
<name>A0AAV9A462_ACOGR</name>
<dbReference type="PANTHER" id="PTHR33880">
    <property type="entry name" value="EXPRESSED PROTEIN"/>
    <property type="match status" value="1"/>
</dbReference>
<evidence type="ECO:0000256" key="1">
    <source>
        <dbReference type="SAM" id="SignalP"/>
    </source>
</evidence>
<sequence>MTSRSHISAVLFACLLLRVHRTDGEDDPMPNPSPWPDRFHAVLYMNLTTTGRLQITDLWYDWPAGRNVNLMQKQLGPRLHDVEWDNGTSYYYTLGDDGPTCETMYFGVGVPRPDFMAGEAKYLGRVHTDGFFCHLWEKLDFIWYYEDVVTGRPVRWDFYDGITSHVMTFEVGPMLDRSEWQAPAYCFNGDGEGQRHRSHSKGEMLGYELRRRLSRLSYNS</sequence>
<accession>A0AAV9A462</accession>
<protein>
    <submittedName>
        <fullName evidence="2">Uncharacterized protein</fullName>
    </submittedName>
</protein>
<dbReference type="InterPro" id="IPR038941">
    <property type="entry name" value="At4g14100-like"/>
</dbReference>
<dbReference type="PANTHER" id="PTHR33880:SF12">
    <property type="entry name" value="TRANSFERRING GLYCOSYL GROUPS, PUTATIVE-RELATED"/>
    <property type="match status" value="1"/>
</dbReference>
<keyword evidence="3" id="KW-1185">Reference proteome</keyword>
<dbReference type="EMBL" id="JAUJYN010000012">
    <property type="protein sequence ID" value="KAK1258960.1"/>
    <property type="molecule type" value="Genomic_DNA"/>
</dbReference>
<keyword evidence="1" id="KW-0732">Signal</keyword>
<proteinExistence type="predicted"/>
<dbReference type="Proteomes" id="UP001179952">
    <property type="component" value="Unassembled WGS sequence"/>
</dbReference>
<comment type="caution">
    <text evidence="2">The sequence shown here is derived from an EMBL/GenBank/DDBJ whole genome shotgun (WGS) entry which is preliminary data.</text>
</comment>
<reference evidence="2" key="2">
    <citation type="submission" date="2023-06" db="EMBL/GenBank/DDBJ databases">
        <authorList>
            <person name="Ma L."/>
            <person name="Liu K.-W."/>
            <person name="Li Z."/>
            <person name="Hsiao Y.-Y."/>
            <person name="Qi Y."/>
            <person name="Fu T."/>
            <person name="Tang G."/>
            <person name="Zhang D."/>
            <person name="Sun W.-H."/>
            <person name="Liu D.-K."/>
            <person name="Li Y."/>
            <person name="Chen G.-Z."/>
            <person name="Liu X.-D."/>
            <person name="Liao X.-Y."/>
            <person name="Jiang Y.-T."/>
            <person name="Yu X."/>
            <person name="Hao Y."/>
            <person name="Huang J."/>
            <person name="Zhao X.-W."/>
            <person name="Ke S."/>
            <person name="Chen Y.-Y."/>
            <person name="Wu W.-L."/>
            <person name="Hsu J.-L."/>
            <person name="Lin Y.-F."/>
            <person name="Huang M.-D."/>
            <person name="Li C.-Y."/>
            <person name="Huang L."/>
            <person name="Wang Z.-W."/>
            <person name="Zhao X."/>
            <person name="Zhong W.-Y."/>
            <person name="Peng D.-H."/>
            <person name="Ahmad S."/>
            <person name="Lan S."/>
            <person name="Zhang J.-S."/>
            <person name="Tsai W.-C."/>
            <person name="Van De Peer Y."/>
            <person name="Liu Z.-J."/>
        </authorList>
    </citation>
    <scope>NUCLEOTIDE SEQUENCE</scope>
    <source>
        <strain evidence="2">SCP</strain>
        <tissue evidence="2">Leaves</tissue>
    </source>
</reference>
<gene>
    <name evidence="2" type="ORF">QJS04_geneDACA021778</name>
</gene>
<feature type="chain" id="PRO_5043406821" evidence="1">
    <location>
        <begin position="25"/>
        <end position="220"/>
    </location>
</feature>
<reference evidence="2" key="1">
    <citation type="journal article" date="2023" name="Nat. Commun.">
        <title>Diploid and tetraploid genomes of Acorus and the evolution of monocots.</title>
        <authorList>
            <person name="Ma L."/>
            <person name="Liu K.W."/>
            <person name="Li Z."/>
            <person name="Hsiao Y.Y."/>
            <person name="Qi Y."/>
            <person name="Fu T."/>
            <person name="Tang G.D."/>
            <person name="Zhang D."/>
            <person name="Sun W.H."/>
            <person name="Liu D.K."/>
            <person name="Li Y."/>
            <person name="Chen G.Z."/>
            <person name="Liu X.D."/>
            <person name="Liao X.Y."/>
            <person name="Jiang Y.T."/>
            <person name="Yu X."/>
            <person name="Hao Y."/>
            <person name="Huang J."/>
            <person name="Zhao X.W."/>
            <person name="Ke S."/>
            <person name="Chen Y.Y."/>
            <person name="Wu W.L."/>
            <person name="Hsu J.L."/>
            <person name="Lin Y.F."/>
            <person name="Huang M.D."/>
            <person name="Li C.Y."/>
            <person name="Huang L."/>
            <person name="Wang Z.W."/>
            <person name="Zhao X."/>
            <person name="Zhong W.Y."/>
            <person name="Peng D.H."/>
            <person name="Ahmad S."/>
            <person name="Lan S."/>
            <person name="Zhang J.S."/>
            <person name="Tsai W.C."/>
            <person name="Van de Peer Y."/>
            <person name="Liu Z.J."/>
        </authorList>
    </citation>
    <scope>NUCLEOTIDE SEQUENCE</scope>
    <source>
        <strain evidence="2">SCP</strain>
    </source>
</reference>
<organism evidence="2 3">
    <name type="scientific">Acorus gramineus</name>
    <name type="common">Dwarf sweet flag</name>
    <dbReference type="NCBI Taxonomy" id="55184"/>
    <lineage>
        <taxon>Eukaryota</taxon>
        <taxon>Viridiplantae</taxon>
        <taxon>Streptophyta</taxon>
        <taxon>Embryophyta</taxon>
        <taxon>Tracheophyta</taxon>
        <taxon>Spermatophyta</taxon>
        <taxon>Magnoliopsida</taxon>
        <taxon>Liliopsida</taxon>
        <taxon>Acoraceae</taxon>
        <taxon>Acorus</taxon>
    </lineage>
</organism>